<dbReference type="STRING" id="1499967.U27_06910"/>
<name>A0A081C5R9_VECG1</name>
<dbReference type="GO" id="GO:0016853">
    <property type="term" value="F:isomerase activity"/>
    <property type="evidence" value="ECO:0007669"/>
    <property type="project" value="InterPro"/>
</dbReference>
<organism evidence="1">
    <name type="scientific">Vecturithrix granuli</name>
    <dbReference type="NCBI Taxonomy" id="1499967"/>
    <lineage>
        <taxon>Bacteria</taxon>
        <taxon>Candidatus Moduliflexota</taxon>
        <taxon>Candidatus Vecturitrichia</taxon>
        <taxon>Candidatus Vecturitrichales</taxon>
        <taxon>Candidatus Vecturitrichaceae</taxon>
        <taxon>Candidatus Vecturithrix</taxon>
    </lineage>
</organism>
<accession>A0A081C5R9</accession>
<proteinExistence type="predicted"/>
<dbReference type="Proteomes" id="UP000030661">
    <property type="component" value="Unassembled WGS sequence"/>
</dbReference>
<dbReference type="InterPro" id="IPR032586">
    <property type="entry name" value="UxaE"/>
</dbReference>
<dbReference type="Pfam" id="PF16257">
    <property type="entry name" value="UxaE"/>
    <property type="match status" value="1"/>
</dbReference>
<keyword evidence="2" id="KW-1185">Reference proteome</keyword>
<dbReference type="AlphaFoldDB" id="A0A081C5R9"/>
<dbReference type="HOGENOM" id="CLU_479560_0_0_0"/>
<dbReference type="EMBL" id="DF820471">
    <property type="protein sequence ID" value="GAK59924.1"/>
    <property type="molecule type" value="Genomic_DNA"/>
</dbReference>
<gene>
    <name evidence="1" type="ORF">U27_06910</name>
</gene>
<dbReference type="eggNOG" id="ENOG50337ET">
    <property type="taxonomic scope" value="Bacteria"/>
</dbReference>
<evidence type="ECO:0000313" key="1">
    <source>
        <dbReference type="EMBL" id="GAK59924.1"/>
    </source>
</evidence>
<reference evidence="1" key="1">
    <citation type="journal article" date="2015" name="PeerJ">
        <title>First genomic representation of candidate bacterial phylum KSB3 points to enhanced environmental sensing as a trigger of wastewater bulking.</title>
        <authorList>
            <person name="Sekiguchi Y."/>
            <person name="Ohashi A."/>
            <person name="Parks D.H."/>
            <person name="Yamauchi T."/>
            <person name="Tyson G.W."/>
            <person name="Hugenholtz P."/>
        </authorList>
    </citation>
    <scope>NUCLEOTIDE SEQUENCE [LARGE SCALE GENOMIC DNA]</scope>
</reference>
<protein>
    <recommendedName>
        <fullName evidence="3">Tagaturonate/fructuronate epimerase</fullName>
    </recommendedName>
</protein>
<sequence>MQFGKLDLNPAKNPAVLDTGSWDKKNAWDIINAIDDSYWQALQEAITTHQPFPFHTCCTVYPGSYACYQQGDFVLAELHDKQKVFLEFADNDSQPFLQGKIGAKHLKSGKFLSTCTTEAANIDLYCRRIHPQKGPQALAATPRLGIGVRMSTAVWPGIWRAMAKYDFAANAIQNSLRELNMLDDVLAGKPPHTNYLFSFGNIDEGHTGSTFEGLWVAGVLSALKSETLPKYGADADHIMVKRGPEGLDRAKRIIDSARYYTFFTLDVSDILNYGALNETSAAKAEAYLTEILQDASLFKSVLAYHSQTDEATLGRLVAKYWKALDAAQVLYDHIRELKKGVPFDLELSIDENPPEVRTCQSLTQDVELRFLITEIQRRQLPITHIAPNFGVEKGVDYRCPGGLEELEARVRRQYRIASEYGIMLDCHSGDDLASATRKVFGRATEGHIHFKISPSLQVIFGETLEDLYPEQFRFWWDDTLAYARREAEGGAGMAIESLREYENRDHPQSLARTSLFQHFNFATVGKRDAQGQFIFREQFYDLPAVFYEEYTRRIEQRLGEVAQDVFSC</sequence>
<evidence type="ECO:0000313" key="2">
    <source>
        <dbReference type="Proteomes" id="UP000030661"/>
    </source>
</evidence>
<evidence type="ECO:0008006" key="3">
    <source>
        <dbReference type="Google" id="ProtNLM"/>
    </source>
</evidence>